<evidence type="ECO:0000313" key="1">
    <source>
        <dbReference type="EMBL" id="KKN86845.1"/>
    </source>
</evidence>
<comment type="caution">
    <text evidence="1">The sequence shown here is derived from an EMBL/GenBank/DDBJ whole genome shotgun (WGS) entry which is preliminary data.</text>
</comment>
<reference evidence="1" key="1">
    <citation type="journal article" date="2015" name="Nature">
        <title>Complex archaea that bridge the gap between prokaryotes and eukaryotes.</title>
        <authorList>
            <person name="Spang A."/>
            <person name="Saw J.H."/>
            <person name="Jorgensen S.L."/>
            <person name="Zaremba-Niedzwiedzka K."/>
            <person name="Martijn J."/>
            <person name="Lind A.E."/>
            <person name="van Eijk R."/>
            <person name="Schleper C."/>
            <person name="Guy L."/>
            <person name="Ettema T.J."/>
        </authorList>
    </citation>
    <scope>NUCLEOTIDE SEQUENCE</scope>
</reference>
<name>A0A0F9U0V1_9ZZZZ</name>
<accession>A0A0F9U0V1</accession>
<organism evidence="1">
    <name type="scientific">marine sediment metagenome</name>
    <dbReference type="NCBI Taxonomy" id="412755"/>
    <lineage>
        <taxon>unclassified sequences</taxon>
        <taxon>metagenomes</taxon>
        <taxon>ecological metagenomes</taxon>
    </lineage>
</organism>
<dbReference type="AlphaFoldDB" id="A0A0F9U0V1"/>
<proteinExistence type="predicted"/>
<gene>
    <name evidence="1" type="ORF">LCGC14_0264040</name>
</gene>
<sequence>MSNSERIEDRGEIVEDLAKLIAETETVKESEPEMVEGYSDGEGRQVERNAYGVLTGENSIKYRFVFEFDPPIHSNKKFRVPGTRQWTNDIKRVELFGNDEIAYHTCLVALSRMLEFPEQLKRAEAVILKDGSKVVWTDRNPNESE</sequence>
<protein>
    <submittedName>
        <fullName evidence="1">Uncharacterized protein</fullName>
    </submittedName>
</protein>
<dbReference type="EMBL" id="LAZR01000143">
    <property type="protein sequence ID" value="KKN86845.1"/>
    <property type="molecule type" value="Genomic_DNA"/>
</dbReference>